<keyword evidence="4 8" id="KW-0408">Iron</keyword>
<dbReference type="InterPro" id="IPR026992">
    <property type="entry name" value="DIOX_N"/>
</dbReference>
<evidence type="ECO:0000256" key="8">
    <source>
        <dbReference type="RuleBase" id="RU003682"/>
    </source>
</evidence>
<evidence type="ECO:0000256" key="6">
    <source>
        <dbReference type="ARBA" id="ARBA00061282"/>
    </source>
</evidence>
<dbReference type="SUPFAM" id="SSF51197">
    <property type="entry name" value="Clavaminate synthase-like"/>
    <property type="match status" value="1"/>
</dbReference>
<accession>A0A445G6T5</accession>
<dbReference type="EC" id="1.14.11.13" evidence="7"/>
<dbReference type="Proteomes" id="UP000289340">
    <property type="component" value="Chromosome 17"/>
</dbReference>
<organism evidence="10 11">
    <name type="scientific">Glycine soja</name>
    <name type="common">Wild soybean</name>
    <dbReference type="NCBI Taxonomy" id="3848"/>
    <lineage>
        <taxon>Eukaryota</taxon>
        <taxon>Viridiplantae</taxon>
        <taxon>Streptophyta</taxon>
        <taxon>Embryophyta</taxon>
        <taxon>Tracheophyta</taxon>
        <taxon>Spermatophyta</taxon>
        <taxon>Magnoliopsida</taxon>
        <taxon>eudicotyledons</taxon>
        <taxon>Gunneridae</taxon>
        <taxon>Pentapetalae</taxon>
        <taxon>rosids</taxon>
        <taxon>fabids</taxon>
        <taxon>Fabales</taxon>
        <taxon>Fabaceae</taxon>
        <taxon>Papilionoideae</taxon>
        <taxon>50 kb inversion clade</taxon>
        <taxon>NPAAA clade</taxon>
        <taxon>indigoferoid/millettioid clade</taxon>
        <taxon>Phaseoleae</taxon>
        <taxon>Glycine</taxon>
        <taxon>Glycine subgen. Soja</taxon>
    </lineage>
</organism>
<dbReference type="Pfam" id="PF14226">
    <property type="entry name" value="DIOX_N"/>
    <property type="match status" value="1"/>
</dbReference>
<keyword evidence="2 10" id="KW-0223">Dioxygenase</keyword>
<feature type="domain" description="Fe2OG dioxygenase" evidence="9">
    <location>
        <begin position="203"/>
        <end position="302"/>
    </location>
</feature>
<evidence type="ECO:0000256" key="2">
    <source>
        <dbReference type="ARBA" id="ARBA00022964"/>
    </source>
</evidence>
<comment type="caution">
    <text evidence="10">The sequence shown here is derived from an EMBL/GenBank/DDBJ whole genome shotgun (WGS) entry which is preliminary data.</text>
</comment>
<dbReference type="EMBL" id="QZWG01000017">
    <property type="protein sequence ID" value="RZB56894.1"/>
    <property type="molecule type" value="Genomic_DNA"/>
</dbReference>
<comment type="similarity">
    <text evidence="6">Belongs to the iron/ascorbate-dependent oxidoreductase family. GA2OX subfamily.</text>
</comment>
<dbReference type="PANTHER" id="PTHR47990">
    <property type="entry name" value="2-OXOGLUTARATE (2OG) AND FE(II)-DEPENDENT OXYGENASE SUPERFAMILY PROTEIN-RELATED"/>
    <property type="match status" value="1"/>
</dbReference>
<sequence length="348" mass="39907">MKSVKCHNPLQSKHSSQMDCEPPFLETYKTLVQKHVEDSKNIDSSSLLERSGELPLIDLGRLNGERDECVKEIAEAASKWGFFQVVNHGISQELLERLQFEQKKLFYQPFINKSAQVNLSSLSAKSYRWGNPFATNLRQLSWSEAFHFSPTDISRMDQHQCLRLSLEAFTTRMFPLAESLAEILTCKLMNTKSNYFQENCLPKSSFIRLNRYPSCPISSKVHGLLPHSDTSFLTIVHQGHVRGLQLMKDGKWVDVKPNPQALVVNIGDFFQAFSNGVYKSIQHRVVAAEKAERFSIAFFYCPSEEAIIESQINPATYRKFTLREYRQQTEKDVKQTGDKVGLSRFLHS</sequence>
<keyword evidence="11" id="KW-1185">Reference proteome</keyword>
<dbReference type="InterPro" id="IPR005123">
    <property type="entry name" value="Oxoglu/Fe-dep_dioxygenase_dom"/>
</dbReference>
<dbReference type="SMR" id="A0A445G6T5"/>
<evidence type="ECO:0000313" key="10">
    <source>
        <dbReference type="EMBL" id="RZB56894.1"/>
    </source>
</evidence>
<proteinExistence type="inferred from homology"/>
<name>A0A445G6T5_GLYSO</name>
<dbReference type="InterPro" id="IPR050231">
    <property type="entry name" value="Iron_ascorbate_oxido_reductase"/>
</dbReference>
<dbReference type="Gramene" id="XM_028354575.1">
    <property type="protein sequence ID" value="XP_028210376.1"/>
    <property type="gene ID" value="LOC114393294"/>
</dbReference>
<evidence type="ECO:0000256" key="3">
    <source>
        <dbReference type="ARBA" id="ARBA00023002"/>
    </source>
</evidence>
<evidence type="ECO:0000256" key="4">
    <source>
        <dbReference type="ARBA" id="ARBA00023004"/>
    </source>
</evidence>
<dbReference type="FunFam" id="2.60.120.330:FF:000021">
    <property type="entry name" value="Gibberellin 2-beta-dioxygenase 8"/>
    <property type="match status" value="1"/>
</dbReference>
<dbReference type="GO" id="GO:0009685">
    <property type="term" value="P:gibberellin metabolic process"/>
    <property type="evidence" value="ECO:0007669"/>
    <property type="project" value="UniProtKB-ARBA"/>
</dbReference>
<dbReference type="AlphaFoldDB" id="A0A445G6T5"/>
<dbReference type="PROSITE" id="PS51471">
    <property type="entry name" value="FE2OG_OXY"/>
    <property type="match status" value="1"/>
</dbReference>
<protein>
    <recommendedName>
        <fullName evidence="7">gibberellin 2beta-dioxygenase</fullName>
        <ecNumber evidence="7">1.14.11.13</ecNumber>
    </recommendedName>
</protein>
<evidence type="ECO:0000313" key="11">
    <source>
        <dbReference type="Proteomes" id="UP000289340"/>
    </source>
</evidence>
<evidence type="ECO:0000259" key="9">
    <source>
        <dbReference type="PROSITE" id="PS51471"/>
    </source>
</evidence>
<dbReference type="GO" id="GO:0046872">
    <property type="term" value="F:metal ion binding"/>
    <property type="evidence" value="ECO:0007669"/>
    <property type="project" value="UniProtKB-KW"/>
</dbReference>
<keyword evidence="1 8" id="KW-0479">Metal-binding</keyword>
<dbReference type="InterPro" id="IPR027443">
    <property type="entry name" value="IPNS-like_sf"/>
</dbReference>
<dbReference type="InterPro" id="IPR044861">
    <property type="entry name" value="IPNS-like_FE2OG_OXY"/>
</dbReference>
<dbReference type="Gene3D" id="2.60.120.330">
    <property type="entry name" value="B-lactam Antibiotic, Isopenicillin N Synthase, Chain"/>
    <property type="match status" value="1"/>
</dbReference>
<dbReference type="Pfam" id="PF03171">
    <property type="entry name" value="2OG-FeII_Oxy"/>
    <property type="match status" value="1"/>
</dbReference>
<comment type="catalytic activity">
    <reaction evidence="5">
        <text>gibberellin A1 + 2-oxoglutarate + O2 = gibberellin A8 + succinate + CO2</text>
        <dbReference type="Rhea" id="RHEA:15005"/>
        <dbReference type="ChEBI" id="CHEBI:15379"/>
        <dbReference type="ChEBI" id="CHEBI:16526"/>
        <dbReference type="ChEBI" id="CHEBI:16810"/>
        <dbReference type="ChEBI" id="CHEBI:30031"/>
        <dbReference type="ChEBI" id="CHEBI:58524"/>
        <dbReference type="ChEBI" id="CHEBI:58594"/>
        <dbReference type="EC" id="1.14.11.13"/>
    </reaction>
</comment>
<reference evidence="10 11" key="1">
    <citation type="submission" date="2018-09" db="EMBL/GenBank/DDBJ databases">
        <title>A high-quality reference genome of wild soybean provides a powerful tool to mine soybean genomes.</title>
        <authorList>
            <person name="Xie M."/>
            <person name="Chung C.Y.L."/>
            <person name="Li M.-W."/>
            <person name="Wong F.-L."/>
            <person name="Chan T.-F."/>
            <person name="Lam H.-M."/>
        </authorList>
    </citation>
    <scope>NUCLEOTIDE SEQUENCE [LARGE SCALE GENOMIC DNA]</scope>
    <source>
        <strain evidence="11">cv. W05</strain>
        <tissue evidence="10">Hypocotyl of etiolated seedlings</tissue>
    </source>
</reference>
<evidence type="ECO:0000256" key="7">
    <source>
        <dbReference type="ARBA" id="ARBA00066708"/>
    </source>
</evidence>
<keyword evidence="3 8" id="KW-0560">Oxidoreductase</keyword>
<evidence type="ECO:0000256" key="1">
    <source>
        <dbReference type="ARBA" id="ARBA00022723"/>
    </source>
</evidence>
<gene>
    <name evidence="10" type="ORF">D0Y65_045831</name>
</gene>
<dbReference type="GO" id="GO:0045543">
    <property type="term" value="F:gibberellin 2-beta-dioxygenase activity"/>
    <property type="evidence" value="ECO:0007669"/>
    <property type="project" value="UniProtKB-EC"/>
</dbReference>
<evidence type="ECO:0000256" key="5">
    <source>
        <dbReference type="ARBA" id="ARBA00052204"/>
    </source>
</evidence>